<keyword evidence="3" id="KW-1185">Reference proteome</keyword>
<evidence type="ECO:0008006" key="4">
    <source>
        <dbReference type="Google" id="ProtNLM"/>
    </source>
</evidence>
<dbReference type="AlphaFoldDB" id="W6A7K7"/>
<dbReference type="NCBIfam" id="NF038029">
    <property type="entry name" value="LP_plasma"/>
    <property type="match status" value="1"/>
</dbReference>
<evidence type="ECO:0000256" key="1">
    <source>
        <dbReference type="SAM" id="MobiDB-lite"/>
    </source>
</evidence>
<evidence type="ECO:0000313" key="3">
    <source>
        <dbReference type="Proteomes" id="UP000019267"/>
    </source>
</evidence>
<name>W6A7K7_9MOLU</name>
<dbReference type="HOGENOM" id="CLU_1030183_0_0_14"/>
<dbReference type="Proteomes" id="UP000019267">
    <property type="component" value="Chromosome"/>
</dbReference>
<dbReference type="EMBL" id="CP006681">
    <property type="protein sequence ID" value="AHI52835.1"/>
    <property type="molecule type" value="Genomic_DNA"/>
</dbReference>
<dbReference type="PATRIC" id="fig|1276246.3.peg.492"/>
<gene>
    <name evidence="2" type="ORF">SCULI_v1c04940</name>
</gene>
<dbReference type="KEGG" id="scq:SCULI_v1c04940"/>
<feature type="compositionally biased region" description="Pro residues" evidence="1">
    <location>
        <begin position="117"/>
        <end position="134"/>
    </location>
</feature>
<accession>W6A7K7</accession>
<organism evidence="2 3">
    <name type="scientific">Spiroplasma culicicola AES-1</name>
    <dbReference type="NCBI Taxonomy" id="1276246"/>
    <lineage>
        <taxon>Bacteria</taxon>
        <taxon>Bacillati</taxon>
        <taxon>Mycoplasmatota</taxon>
        <taxon>Mollicutes</taxon>
        <taxon>Entomoplasmatales</taxon>
        <taxon>Spiroplasmataceae</taxon>
        <taxon>Spiroplasma</taxon>
    </lineage>
</organism>
<evidence type="ECO:0000313" key="2">
    <source>
        <dbReference type="EMBL" id="AHI52835.1"/>
    </source>
</evidence>
<proteinExistence type="predicted"/>
<feature type="region of interest" description="Disordered" evidence="1">
    <location>
        <begin position="114"/>
        <end position="144"/>
    </location>
</feature>
<dbReference type="InterPro" id="IPR054816">
    <property type="entry name" value="Lipoprotein_mollicutes-type_CS"/>
</dbReference>
<protein>
    <recommendedName>
        <fullName evidence="4">Lipoprotein</fullName>
    </recommendedName>
</protein>
<sequence length="270" mass="29481">MKKLLSIIGAASVTATGASSVISCDPGDVETFATGDMTDIFTNINKIIINSKDDNGIKLAIKKLKVISSLQYDIKGTVDYSNDTGSVTLAGKSDFFLPVTGEVTLSWEYQEEVIAPEPGPTDPENPGPTDPETPNPEDNGNLGEAQESLDMATGFVMDWESQFASAEEAIEKGWTDLTDPVEYAWILIGTQVDSVFNTTVKNQFDIDPNNQDLVQKGKTYQNDWDKVIKNLELESQSITVKYWGTDGSWITGEATVTVRLHKTGEQAIKK</sequence>
<dbReference type="RefSeq" id="WP_025363072.1">
    <property type="nucleotide sequence ID" value="NZ_CP006681.1"/>
</dbReference>
<reference evidence="2 3" key="1">
    <citation type="journal article" date="2014" name="Genome Biol. Evol.">
        <title>Molecular evolution of the substrate utilization strategies and putative virulence factors in mosquito-associated Spiroplasma species.</title>
        <authorList>
            <person name="Chang T.H."/>
            <person name="Lo W.S."/>
            <person name="Ku C."/>
            <person name="Chen L.L."/>
            <person name="Kuo C.H."/>
        </authorList>
    </citation>
    <scope>NUCLEOTIDE SEQUENCE [LARGE SCALE GENOMIC DNA]</scope>
    <source>
        <strain evidence="2">AES-1</strain>
    </source>
</reference>
<dbReference type="PROSITE" id="PS51257">
    <property type="entry name" value="PROKAR_LIPOPROTEIN"/>
    <property type="match status" value="1"/>
</dbReference>